<dbReference type="Gene3D" id="3.30.450.40">
    <property type="match status" value="1"/>
</dbReference>
<dbReference type="Gene3D" id="3.30.70.270">
    <property type="match status" value="1"/>
</dbReference>
<protein>
    <submittedName>
        <fullName evidence="5">PAS domain S-box-containing protein/diguanylate cyclase (GGDEF) domain-containing protein</fullName>
    </submittedName>
</protein>
<dbReference type="InterPro" id="IPR029016">
    <property type="entry name" value="GAF-like_dom_sf"/>
</dbReference>
<dbReference type="KEGG" id="mfn:Ga0123462_1516"/>
<name>A0A2K8L801_9PROT</name>
<dbReference type="RefSeq" id="WP_100265740.1">
    <property type="nucleotide sequence ID" value="NZ_CP018800.1"/>
</dbReference>
<dbReference type="Pfam" id="PF00990">
    <property type="entry name" value="GGDEF"/>
    <property type="match status" value="1"/>
</dbReference>
<dbReference type="Pfam" id="PF13185">
    <property type="entry name" value="GAF_2"/>
    <property type="match status" value="1"/>
</dbReference>
<dbReference type="Proteomes" id="UP000231637">
    <property type="component" value="Chromosome"/>
</dbReference>
<dbReference type="NCBIfam" id="TIGR00229">
    <property type="entry name" value="sensory_box"/>
    <property type="match status" value="2"/>
</dbReference>
<organism evidence="5 6">
    <name type="scientific">Mariprofundus ferrinatatus</name>
    <dbReference type="NCBI Taxonomy" id="1921087"/>
    <lineage>
        <taxon>Bacteria</taxon>
        <taxon>Pseudomonadati</taxon>
        <taxon>Pseudomonadota</taxon>
        <taxon>Candidatius Mariprofundia</taxon>
        <taxon>Mariprofundales</taxon>
        <taxon>Mariprofundaceae</taxon>
        <taxon>Mariprofundus</taxon>
    </lineage>
</organism>
<dbReference type="OrthoDB" id="8526884at2"/>
<dbReference type="SUPFAM" id="SSF55073">
    <property type="entry name" value="Nucleotide cyclase"/>
    <property type="match status" value="1"/>
</dbReference>
<dbReference type="InterPro" id="IPR000014">
    <property type="entry name" value="PAS"/>
</dbReference>
<gene>
    <name evidence="5" type="ORF">Ga0123462_1516</name>
</gene>
<dbReference type="SMART" id="SM00267">
    <property type="entry name" value="GGDEF"/>
    <property type="match status" value="1"/>
</dbReference>
<dbReference type="GO" id="GO:0003824">
    <property type="term" value="F:catalytic activity"/>
    <property type="evidence" value="ECO:0007669"/>
    <property type="project" value="UniProtKB-ARBA"/>
</dbReference>
<dbReference type="InterPro" id="IPR001610">
    <property type="entry name" value="PAC"/>
</dbReference>
<keyword evidence="1" id="KW-0175">Coiled coil</keyword>
<dbReference type="PROSITE" id="PS50887">
    <property type="entry name" value="GGDEF"/>
    <property type="match status" value="1"/>
</dbReference>
<dbReference type="InterPro" id="IPR035965">
    <property type="entry name" value="PAS-like_dom_sf"/>
</dbReference>
<dbReference type="Gene3D" id="3.30.450.20">
    <property type="entry name" value="PAS domain"/>
    <property type="match status" value="2"/>
</dbReference>
<dbReference type="InterPro" id="IPR003018">
    <property type="entry name" value="GAF"/>
</dbReference>
<dbReference type="InterPro" id="IPR029787">
    <property type="entry name" value="Nucleotide_cyclase"/>
</dbReference>
<dbReference type="SUPFAM" id="SSF55785">
    <property type="entry name" value="PYP-like sensor domain (PAS domain)"/>
    <property type="match status" value="2"/>
</dbReference>
<feature type="domain" description="PAS" evidence="2">
    <location>
        <begin position="329"/>
        <end position="374"/>
    </location>
</feature>
<dbReference type="PROSITE" id="PS50113">
    <property type="entry name" value="PAC"/>
    <property type="match status" value="2"/>
</dbReference>
<dbReference type="InterPro" id="IPR052163">
    <property type="entry name" value="DGC-Regulatory_Protein"/>
</dbReference>
<accession>A0A2K8L801</accession>
<dbReference type="FunFam" id="3.30.70.270:FF:000001">
    <property type="entry name" value="Diguanylate cyclase domain protein"/>
    <property type="match status" value="1"/>
</dbReference>
<dbReference type="InterPro" id="IPR013655">
    <property type="entry name" value="PAS_fold_3"/>
</dbReference>
<dbReference type="EMBL" id="CP018800">
    <property type="protein sequence ID" value="ATX82379.1"/>
    <property type="molecule type" value="Genomic_DNA"/>
</dbReference>
<evidence type="ECO:0000259" key="3">
    <source>
        <dbReference type="PROSITE" id="PS50113"/>
    </source>
</evidence>
<evidence type="ECO:0000313" key="5">
    <source>
        <dbReference type="EMBL" id="ATX82379.1"/>
    </source>
</evidence>
<keyword evidence="6" id="KW-1185">Reference proteome</keyword>
<feature type="domain" description="PAS" evidence="2">
    <location>
        <begin position="198"/>
        <end position="229"/>
    </location>
</feature>
<feature type="domain" description="PAC" evidence="3">
    <location>
        <begin position="256"/>
        <end position="308"/>
    </location>
</feature>
<dbReference type="PANTHER" id="PTHR46663:SF3">
    <property type="entry name" value="SLL0267 PROTEIN"/>
    <property type="match status" value="1"/>
</dbReference>
<dbReference type="NCBIfam" id="TIGR00254">
    <property type="entry name" value="GGDEF"/>
    <property type="match status" value="1"/>
</dbReference>
<feature type="domain" description="GGDEF" evidence="4">
    <location>
        <begin position="462"/>
        <end position="595"/>
    </location>
</feature>
<reference evidence="5 6" key="1">
    <citation type="submission" date="2016-12" db="EMBL/GenBank/DDBJ databases">
        <title>Isolation and genomic insights into novel planktonic Zetaproteobacteria from stratified waters of the Chesapeake Bay.</title>
        <authorList>
            <person name="McAllister S.M."/>
            <person name="Kato S."/>
            <person name="Chan C.S."/>
            <person name="Chiu B.K."/>
            <person name="Field E.K."/>
        </authorList>
    </citation>
    <scope>NUCLEOTIDE SEQUENCE [LARGE SCALE GENOMIC DNA]</scope>
    <source>
        <strain evidence="5 6">CP-8</strain>
    </source>
</reference>
<dbReference type="Gene3D" id="2.10.70.100">
    <property type="match status" value="1"/>
</dbReference>
<dbReference type="InterPro" id="IPR000160">
    <property type="entry name" value="GGDEF_dom"/>
</dbReference>
<dbReference type="InterPro" id="IPR043128">
    <property type="entry name" value="Rev_trsase/Diguanyl_cyclase"/>
</dbReference>
<dbReference type="Pfam" id="PF08447">
    <property type="entry name" value="PAS_3"/>
    <property type="match status" value="2"/>
</dbReference>
<dbReference type="CDD" id="cd00130">
    <property type="entry name" value="PAS"/>
    <property type="match status" value="2"/>
</dbReference>
<evidence type="ECO:0000313" key="6">
    <source>
        <dbReference type="Proteomes" id="UP000231637"/>
    </source>
</evidence>
<dbReference type="PROSITE" id="PS50112">
    <property type="entry name" value="PAS"/>
    <property type="match status" value="2"/>
</dbReference>
<dbReference type="SMART" id="SM00086">
    <property type="entry name" value="PAC"/>
    <property type="match status" value="2"/>
</dbReference>
<evidence type="ECO:0000256" key="1">
    <source>
        <dbReference type="SAM" id="Coils"/>
    </source>
</evidence>
<sequence>MAKSEPINQHEENSRTLSRLFSIASTSVDQNQMLHLFLDELLSLSWLSLQPKAGIFLTIKRPGEKPVLKLEAQRNLDDSIIDGCAKISFGECLCGKAASTGSPVHASCINEGHEKMYADMPPHGHYSVPILSGKHVLGVLVLYLPHGTEYNQKHVDFLTRCTSVLSLTLELRDKERKLLEVNRELAFQKATLDQHAIVSIADAAGDIVYANSKFCEISGYHQEELLHRNHRILKSGEHSQAFYEKLWQTIGSGKVWHGEIKNRRKDGGYYWVNATIVPFLNEAGRPFQYVAIRTDITEQKKMQDDLSQAQKVANIGSWSLNLTNNELSWSDQIFNIFGIDQSEFEASYEGFLSTIHPDDLDMVGQRYQQSLNNDMPYDIIHRIIRKDNKEVRWVHEVCAHQRDNNGNVIRSDGTVQDITERKLAQDEIQRLAMTDQLTGIANRNQFHRRFDEILKLARREKKVVILMLLDLDRFKPVNDTFGHQVGDSLLKQAAAILAKNCRDTDVVARLGGDEFAIILVHPDSRDRASEISERIISELTKPFTIENQQINIGISIGLAAYPADADNEDRLINHADKALYKAKEAGRNTYRFYSEVL</sequence>
<feature type="coiled-coil region" evidence="1">
    <location>
        <begin position="164"/>
        <end position="191"/>
    </location>
</feature>
<dbReference type="CDD" id="cd01949">
    <property type="entry name" value="GGDEF"/>
    <property type="match status" value="1"/>
</dbReference>
<dbReference type="PANTHER" id="PTHR46663">
    <property type="entry name" value="DIGUANYLATE CYCLASE DGCT-RELATED"/>
    <property type="match status" value="1"/>
</dbReference>
<dbReference type="SMART" id="SM00091">
    <property type="entry name" value="PAS"/>
    <property type="match status" value="2"/>
</dbReference>
<dbReference type="InterPro" id="IPR000700">
    <property type="entry name" value="PAS-assoc_C"/>
</dbReference>
<dbReference type="AlphaFoldDB" id="A0A2K8L801"/>
<evidence type="ECO:0000259" key="4">
    <source>
        <dbReference type="PROSITE" id="PS50887"/>
    </source>
</evidence>
<proteinExistence type="predicted"/>
<dbReference type="SUPFAM" id="SSF55781">
    <property type="entry name" value="GAF domain-like"/>
    <property type="match status" value="1"/>
</dbReference>
<feature type="domain" description="PAC" evidence="3">
    <location>
        <begin position="377"/>
        <end position="430"/>
    </location>
</feature>
<evidence type="ECO:0000259" key="2">
    <source>
        <dbReference type="PROSITE" id="PS50112"/>
    </source>
</evidence>